<evidence type="ECO:0000256" key="5">
    <source>
        <dbReference type="ARBA" id="ARBA00023136"/>
    </source>
</evidence>
<evidence type="ECO:0000256" key="1">
    <source>
        <dbReference type="ARBA" id="ARBA00004651"/>
    </source>
</evidence>
<dbReference type="Pfam" id="PF00482">
    <property type="entry name" value="T2SSF"/>
    <property type="match status" value="1"/>
</dbReference>
<accession>A0A4R5UHX4</accession>
<dbReference type="Gene3D" id="1.20.81.30">
    <property type="entry name" value="Type II secretion system (T2SS), domain F"/>
    <property type="match status" value="1"/>
</dbReference>
<comment type="subcellular location">
    <subcellularLocation>
        <location evidence="1">Cell membrane</location>
        <topology evidence="1">Multi-pass membrane protein</topology>
    </subcellularLocation>
</comment>
<dbReference type="InterPro" id="IPR018076">
    <property type="entry name" value="T2SS_GspF_dom"/>
</dbReference>
<feature type="transmembrane region" description="Helical" evidence="7">
    <location>
        <begin position="110"/>
        <end position="130"/>
    </location>
</feature>
<dbReference type="OrthoDB" id="9803381at2"/>
<reference evidence="9 10" key="1">
    <citation type="submission" date="2019-03" db="EMBL/GenBank/DDBJ databases">
        <title>Rhizobium sp. nov., an bacterium isolated from biocrust in Mu Us Desert.</title>
        <authorList>
            <person name="Lixiong L."/>
        </authorList>
    </citation>
    <scope>NUCLEOTIDE SEQUENCE [LARGE SCALE GENOMIC DNA]</scope>
    <source>
        <strain evidence="9 10">SPY-1</strain>
    </source>
</reference>
<protein>
    <submittedName>
        <fullName evidence="9">Type II secretion system F family protein</fullName>
    </submittedName>
</protein>
<feature type="transmembrane region" description="Helical" evidence="7">
    <location>
        <begin position="278"/>
        <end position="298"/>
    </location>
</feature>
<dbReference type="AlphaFoldDB" id="A0A4R5UHX4"/>
<keyword evidence="5 7" id="KW-0472">Membrane</keyword>
<dbReference type="PANTHER" id="PTHR35007">
    <property type="entry name" value="INTEGRAL MEMBRANE PROTEIN-RELATED"/>
    <property type="match status" value="1"/>
</dbReference>
<evidence type="ECO:0000313" key="10">
    <source>
        <dbReference type="Proteomes" id="UP000295238"/>
    </source>
</evidence>
<dbReference type="InterPro" id="IPR042094">
    <property type="entry name" value="T2SS_GspF_sf"/>
</dbReference>
<gene>
    <name evidence="9" type="ORF">E2F50_14635</name>
</gene>
<dbReference type="EMBL" id="SMTL01000003">
    <property type="protein sequence ID" value="TDK35472.1"/>
    <property type="molecule type" value="Genomic_DNA"/>
</dbReference>
<keyword evidence="10" id="KW-1185">Reference proteome</keyword>
<feature type="transmembrane region" description="Helical" evidence="7">
    <location>
        <begin position="310"/>
        <end position="329"/>
    </location>
</feature>
<feature type="coiled-coil region" evidence="6">
    <location>
        <begin position="54"/>
        <end position="88"/>
    </location>
</feature>
<keyword evidence="4 7" id="KW-1133">Transmembrane helix</keyword>
<keyword evidence="6" id="KW-0175">Coiled coil</keyword>
<evidence type="ECO:0000256" key="3">
    <source>
        <dbReference type="ARBA" id="ARBA00022692"/>
    </source>
</evidence>
<evidence type="ECO:0000313" key="9">
    <source>
        <dbReference type="EMBL" id="TDK35472.1"/>
    </source>
</evidence>
<evidence type="ECO:0000256" key="7">
    <source>
        <dbReference type="SAM" id="Phobius"/>
    </source>
</evidence>
<name>A0A4R5UHX4_9HYPH</name>
<dbReference type="GO" id="GO:0005886">
    <property type="term" value="C:plasma membrane"/>
    <property type="evidence" value="ECO:0007669"/>
    <property type="project" value="UniProtKB-SubCell"/>
</dbReference>
<feature type="transmembrane region" description="Helical" evidence="7">
    <location>
        <begin position="136"/>
        <end position="155"/>
    </location>
</feature>
<dbReference type="RefSeq" id="WP_133316893.1">
    <property type="nucleotide sequence ID" value="NZ_SMTL01000003.1"/>
</dbReference>
<proteinExistence type="predicted"/>
<evidence type="ECO:0000256" key="4">
    <source>
        <dbReference type="ARBA" id="ARBA00022989"/>
    </source>
</evidence>
<keyword evidence="2" id="KW-1003">Cell membrane</keyword>
<dbReference type="PANTHER" id="PTHR35007:SF1">
    <property type="entry name" value="PILUS ASSEMBLY PROTEIN"/>
    <property type="match status" value="1"/>
</dbReference>
<keyword evidence="3 7" id="KW-0812">Transmembrane</keyword>
<evidence type="ECO:0000256" key="2">
    <source>
        <dbReference type="ARBA" id="ARBA00022475"/>
    </source>
</evidence>
<dbReference type="Proteomes" id="UP000295238">
    <property type="component" value="Unassembled WGS sequence"/>
</dbReference>
<comment type="caution">
    <text evidence="9">The sequence shown here is derived from an EMBL/GenBank/DDBJ whole genome shotgun (WGS) entry which is preliminary data.</text>
</comment>
<feature type="domain" description="Type II secretion system protein GspF" evidence="8">
    <location>
        <begin position="170"/>
        <end position="294"/>
    </location>
</feature>
<evidence type="ECO:0000256" key="6">
    <source>
        <dbReference type="SAM" id="Coils"/>
    </source>
</evidence>
<sequence>MFGMDINVVAIIALVAVAAGALCYAFLFSRMEVEKKADARLSRVKMAEGDLDRMKSARDRVQELSKRRKSVQDSLKELEKKQAEKNKKIGDRSLKSRLAQTGLSLTPGRFYMLCAALGLFIFLVALIAGLSMLTSLGGAFVASLGLPRWIIGFLIKRRQNKFLVEFPNSLDVMVRSIKSGLPLNDALRLIAADGQEPVKTEFRRVVESQQVGLSIPEGCFRMMQTMPLSEVNFFAIVIAIQSQAGGNLSEALGNLARVLRERKKMKAKVSALSMEAKASAVIIGALPFIVSLLVYLTSPQYMTVLFTDPRGHMILVGSGIWMSIGILVMRNMINFDI</sequence>
<feature type="coiled-coil region" evidence="6">
    <location>
        <begin position="248"/>
        <end position="275"/>
    </location>
</feature>
<organism evidence="9 10">
    <name type="scientific">Rhizobium deserti</name>
    <dbReference type="NCBI Taxonomy" id="2547961"/>
    <lineage>
        <taxon>Bacteria</taxon>
        <taxon>Pseudomonadati</taxon>
        <taxon>Pseudomonadota</taxon>
        <taxon>Alphaproteobacteria</taxon>
        <taxon>Hyphomicrobiales</taxon>
        <taxon>Rhizobiaceae</taxon>
        <taxon>Rhizobium/Agrobacterium group</taxon>
        <taxon>Rhizobium</taxon>
    </lineage>
</organism>
<evidence type="ECO:0000259" key="8">
    <source>
        <dbReference type="Pfam" id="PF00482"/>
    </source>
</evidence>
<feature type="transmembrane region" description="Helical" evidence="7">
    <location>
        <begin position="6"/>
        <end position="27"/>
    </location>
</feature>